<dbReference type="EMBL" id="AGNK02004025">
    <property type="status" value="NOT_ANNOTATED_CDS"/>
    <property type="molecule type" value="Genomic_DNA"/>
</dbReference>
<feature type="region of interest" description="Disordered" evidence="1">
    <location>
        <begin position="580"/>
        <end position="666"/>
    </location>
</feature>
<feature type="compositionally biased region" description="Basic residues" evidence="1">
    <location>
        <begin position="657"/>
        <end position="666"/>
    </location>
</feature>
<keyword evidence="4" id="KW-1185">Reference proteome</keyword>
<proteinExistence type="predicted"/>
<evidence type="ECO:0000256" key="1">
    <source>
        <dbReference type="SAM" id="MobiDB-lite"/>
    </source>
</evidence>
<reference evidence="3" key="2">
    <citation type="submission" date="2018-08" db="UniProtKB">
        <authorList>
            <consortium name="EnsemblPlants"/>
        </authorList>
    </citation>
    <scope>IDENTIFICATION</scope>
    <source>
        <strain evidence="3">Yugu1</strain>
    </source>
</reference>
<reference evidence="4" key="1">
    <citation type="journal article" date="2012" name="Nat. Biotechnol.">
        <title>Reference genome sequence of the model plant Setaria.</title>
        <authorList>
            <person name="Bennetzen J.L."/>
            <person name="Schmutz J."/>
            <person name="Wang H."/>
            <person name="Percifield R."/>
            <person name="Hawkins J."/>
            <person name="Pontaroli A.C."/>
            <person name="Estep M."/>
            <person name="Feng L."/>
            <person name="Vaughn J.N."/>
            <person name="Grimwood J."/>
            <person name="Jenkins J."/>
            <person name="Barry K."/>
            <person name="Lindquist E."/>
            <person name="Hellsten U."/>
            <person name="Deshpande S."/>
            <person name="Wang X."/>
            <person name="Wu X."/>
            <person name="Mitros T."/>
            <person name="Triplett J."/>
            <person name="Yang X."/>
            <person name="Ye C.Y."/>
            <person name="Mauro-Herrera M."/>
            <person name="Wang L."/>
            <person name="Li P."/>
            <person name="Sharma M."/>
            <person name="Sharma R."/>
            <person name="Ronald P.C."/>
            <person name="Panaud O."/>
            <person name="Kellogg E.A."/>
            <person name="Brutnell T.P."/>
            <person name="Doust A.N."/>
            <person name="Tuskan G.A."/>
            <person name="Rokhsar D."/>
            <person name="Devos K.M."/>
        </authorList>
    </citation>
    <scope>NUCLEOTIDE SEQUENCE [LARGE SCALE GENOMIC DNA]</scope>
    <source>
        <strain evidence="4">cv. Yugu1</strain>
    </source>
</reference>
<sequence length="666" mass="76481">MTWMLTWHQPKLHRVKADFVSLFPLLSFDISPPDARRSPRPPAAPPRPPTASPRPPLPAAPPRPSAAPPCARRTGPPPLATGRRARCPCPLREGHRSPRFPSRLPGRLAQGTAAPGRLAQGAAAAPPRLHAARPLQDMLVHTCSPHFMPFWDPREWPPYDGPKYIVDPTYHWNKCGSRIRTRHMMVMYKIPGRTRYGRATPFLTDPEQNECNKCGRLGQNSRTCHWQISEVRLVVRCGLPKFNSAAMIGAIFNHCCRWRPETRTFHLAFREMTVTLEDCQKMLGLTIRSDVVTGPCRSDGWRARVAVFLGREVDEQGVRTSGVLIFWLRQQFAQCPEDADEQIVWNYCRAWILHLFACVLFPDATSDTASWMWIHCLTDWHQAVVDVGPSVGRPEVLSHREWFPGQPPRRQPTWAYLWDRLRVPHTRLERAYRDFTNELDTLTTLDRKKNRKVFEWHVYHQPYIEQWEEFHDNVDENNKPHTNSEYRRYQAWYQGATHCRLRLQWTQDDYGDIESSDDEDTAYDQSTCVGRQGHTLKSSIEDIERFHPRVRDDETYSFLERLSCRLRRAAARCGCRTATTRDVHVPSPGRGGIGSSSQAATQAKGIAYEDEDNDERHEELGLSQLHDAPLTQPTQPTGTRRCRPPSLYTPGTDTLGHKGKGKTRRQ</sequence>
<dbReference type="EnsemblPlants" id="KQL02986">
    <property type="protein sequence ID" value="KQL02986"/>
    <property type="gene ID" value="SETIT_015018mg"/>
</dbReference>
<dbReference type="Pfam" id="PF10536">
    <property type="entry name" value="PMD"/>
    <property type="match status" value="1"/>
</dbReference>
<dbReference type="HOGENOM" id="CLU_412470_0_0_1"/>
<organism evidence="3 4">
    <name type="scientific">Setaria italica</name>
    <name type="common">Foxtail millet</name>
    <name type="synonym">Panicum italicum</name>
    <dbReference type="NCBI Taxonomy" id="4555"/>
    <lineage>
        <taxon>Eukaryota</taxon>
        <taxon>Viridiplantae</taxon>
        <taxon>Streptophyta</taxon>
        <taxon>Embryophyta</taxon>
        <taxon>Tracheophyta</taxon>
        <taxon>Spermatophyta</taxon>
        <taxon>Magnoliopsida</taxon>
        <taxon>Liliopsida</taxon>
        <taxon>Poales</taxon>
        <taxon>Poaceae</taxon>
        <taxon>PACMAD clade</taxon>
        <taxon>Panicoideae</taxon>
        <taxon>Panicodae</taxon>
        <taxon>Paniceae</taxon>
        <taxon>Cenchrinae</taxon>
        <taxon>Setaria</taxon>
    </lineage>
</organism>
<dbReference type="InterPro" id="IPR019557">
    <property type="entry name" value="AminoTfrase-like_pln_mobile"/>
</dbReference>
<dbReference type="GO" id="GO:0010073">
    <property type="term" value="P:meristem maintenance"/>
    <property type="evidence" value="ECO:0007669"/>
    <property type="project" value="InterPro"/>
</dbReference>
<name>K3YL96_SETIT</name>
<evidence type="ECO:0000313" key="3">
    <source>
        <dbReference type="EnsemblPlants" id="KQL02986"/>
    </source>
</evidence>
<feature type="region of interest" description="Disordered" evidence="1">
    <location>
        <begin position="30"/>
        <end position="124"/>
    </location>
</feature>
<dbReference type="Proteomes" id="UP000004995">
    <property type="component" value="Unassembled WGS sequence"/>
</dbReference>
<dbReference type="PANTHER" id="PTHR46033">
    <property type="entry name" value="PROTEIN MAIN-LIKE 2"/>
    <property type="match status" value="1"/>
</dbReference>
<dbReference type="Gramene" id="KQL02986">
    <property type="protein sequence ID" value="KQL02986"/>
    <property type="gene ID" value="SETIT_015018mg"/>
</dbReference>
<evidence type="ECO:0000313" key="4">
    <source>
        <dbReference type="Proteomes" id="UP000004995"/>
    </source>
</evidence>
<feature type="domain" description="Aminotransferase-like plant mobile" evidence="2">
    <location>
        <begin position="252"/>
        <end position="377"/>
    </location>
</feature>
<protein>
    <recommendedName>
        <fullName evidence="2">Aminotransferase-like plant mobile domain-containing protein</fullName>
    </recommendedName>
</protein>
<feature type="compositionally biased region" description="Low complexity" evidence="1">
    <location>
        <begin position="113"/>
        <end position="124"/>
    </location>
</feature>
<dbReference type="InParanoid" id="K3YL96"/>
<accession>K3YL96</accession>
<feature type="compositionally biased region" description="Pro residues" evidence="1">
    <location>
        <begin position="40"/>
        <end position="67"/>
    </location>
</feature>
<dbReference type="AlphaFoldDB" id="K3YL96"/>
<dbReference type="PANTHER" id="PTHR46033:SF8">
    <property type="entry name" value="PROTEIN MAINTENANCE OF MERISTEMS-LIKE"/>
    <property type="match status" value="1"/>
</dbReference>
<dbReference type="InterPro" id="IPR044824">
    <property type="entry name" value="MAIN-like"/>
</dbReference>
<evidence type="ECO:0000259" key="2">
    <source>
        <dbReference type="Pfam" id="PF10536"/>
    </source>
</evidence>